<proteinExistence type="inferred from homology"/>
<keyword evidence="4 6" id="KW-0520">NAD</keyword>
<reference evidence="9 10" key="1">
    <citation type="journal article" date="2006" name="Nature">
        <title>Global trends of whole-genome duplications revealed by the ciliate Paramecium tetraurelia.</title>
        <authorList>
            <consortium name="Genoscope"/>
            <person name="Aury J.-M."/>
            <person name="Jaillon O."/>
            <person name="Duret L."/>
            <person name="Noel B."/>
            <person name="Jubin C."/>
            <person name="Porcel B.M."/>
            <person name="Segurens B."/>
            <person name="Daubin V."/>
            <person name="Anthouard V."/>
            <person name="Aiach N."/>
            <person name="Arnaiz O."/>
            <person name="Billaut A."/>
            <person name="Beisson J."/>
            <person name="Blanc I."/>
            <person name="Bouhouche K."/>
            <person name="Camara F."/>
            <person name="Duharcourt S."/>
            <person name="Guigo R."/>
            <person name="Gogendeau D."/>
            <person name="Katinka M."/>
            <person name="Keller A.-M."/>
            <person name="Kissmehl R."/>
            <person name="Klotz C."/>
            <person name="Koll F."/>
            <person name="Le Moue A."/>
            <person name="Lepere C."/>
            <person name="Malinsky S."/>
            <person name="Nowacki M."/>
            <person name="Nowak J.K."/>
            <person name="Plattner H."/>
            <person name="Poulain J."/>
            <person name="Ruiz F."/>
            <person name="Serrano V."/>
            <person name="Zagulski M."/>
            <person name="Dessen P."/>
            <person name="Betermier M."/>
            <person name="Weissenbach J."/>
            <person name="Scarpelli C."/>
            <person name="Schachter V."/>
            <person name="Sperling L."/>
            <person name="Meyer E."/>
            <person name="Cohen J."/>
            <person name="Wincker P."/>
        </authorList>
    </citation>
    <scope>NUCLEOTIDE SEQUENCE [LARGE SCALE GENOMIC DNA]</scope>
    <source>
        <strain evidence="9 10">Stock d4-2</strain>
    </source>
</reference>
<dbReference type="GO" id="GO:0006107">
    <property type="term" value="P:oxaloacetate metabolic process"/>
    <property type="evidence" value="ECO:0000318"/>
    <property type="project" value="GO_Central"/>
</dbReference>
<evidence type="ECO:0000256" key="2">
    <source>
        <dbReference type="ARBA" id="ARBA00012995"/>
    </source>
</evidence>
<keyword evidence="6" id="KW-0816">Tricarboxylic acid cycle</keyword>
<evidence type="ECO:0000256" key="4">
    <source>
        <dbReference type="ARBA" id="ARBA00023027"/>
    </source>
</evidence>
<evidence type="ECO:0000313" key="9">
    <source>
        <dbReference type="EMBL" id="CAK83881.1"/>
    </source>
</evidence>
<dbReference type="FunFam" id="3.40.50.720:FF:000010">
    <property type="entry name" value="Malate dehydrogenase"/>
    <property type="match status" value="1"/>
</dbReference>
<dbReference type="RefSeq" id="XP_001451278.1">
    <property type="nucleotide sequence ID" value="XM_001451241.2"/>
</dbReference>
<dbReference type="PROSITE" id="PS00068">
    <property type="entry name" value="MDH"/>
    <property type="match status" value="1"/>
</dbReference>
<dbReference type="PANTHER" id="PTHR23382">
    <property type="entry name" value="MALATE DEHYDROGENASE"/>
    <property type="match status" value="1"/>
</dbReference>
<dbReference type="InterPro" id="IPR015955">
    <property type="entry name" value="Lactate_DH/Glyco_Ohase_4_C"/>
</dbReference>
<comment type="catalytic activity">
    <reaction evidence="6">
        <text>(S)-malate + NAD(+) = oxaloacetate + NADH + H(+)</text>
        <dbReference type="Rhea" id="RHEA:21432"/>
        <dbReference type="ChEBI" id="CHEBI:15378"/>
        <dbReference type="ChEBI" id="CHEBI:15589"/>
        <dbReference type="ChEBI" id="CHEBI:16452"/>
        <dbReference type="ChEBI" id="CHEBI:57540"/>
        <dbReference type="ChEBI" id="CHEBI:57945"/>
        <dbReference type="EC" id="1.1.1.37"/>
    </reaction>
</comment>
<protein>
    <recommendedName>
        <fullName evidence="2 6">Malate dehydrogenase</fullName>
        <ecNumber evidence="2 6">1.1.1.37</ecNumber>
    </recommendedName>
</protein>
<dbReference type="NCBIfam" id="NF003916">
    <property type="entry name" value="PRK05442.1"/>
    <property type="match status" value="1"/>
</dbReference>
<dbReference type="STRING" id="5888.A0DLG4"/>
<evidence type="ECO:0000256" key="3">
    <source>
        <dbReference type="ARBA" id="ARBA00023002"/>
    </source>
</evidence>
<dbReference type="eggNOG" id="KOG1496">
    <property type="taxonomic scope" value="Eukaryota"/>
</dbReference>
<dbReference type="FunFam" id="3.90.110.10:FF:000002">
    <property type="entry name" value="Malate dehydrogenase"/>
    <property type="match status" value="1"/>
</dbReference>
<dbReference type="GO" id="GO:0030060">
    <property type="term" value="F:L-malate dehydrogenase (NAD+) activity"/>
    <property type="evidence" value="ECO:0000318"/>
    <property type="project" value="GO_Central"/>
</dbReference>
<dbReference type="InterPro" id="IPR022383">
    <property type="entry name" value="Lactate/malate_DH_C"/>
</dbReference>
<accession>A0DLG4</accession>
<dbReference type="Pfam" id="PF02866">
    <property type="entry name" value="Ldh_1_C"/>
    <property type="match status" value="1"/>
</dbReference>
<feature type="domain" description="Lactate/malate dehydrogenase N-terminal" evidence="7">
    <location>
        <begin position="73"/>
        <end position="182"/>
    </location>
</feature>
<keyword evidence="3 5" id="KW-0560">Oxidoreductase</keyword>
<feature type="domain" description="Lactate/malate dehydrogenase C-terminal" evidence="8">
    <location>
        <begin position="187"/>
        <end position="349"/>
    </location>
</feature>
<gene>
    <name evidence="9" type="ORF">GSPATT00018198001</name>
</gene>
<keyword evidence="10" id="KW-1185">Reference proteome</keyword>
<comment type="similarity">
    <text evidence="1">Belongs to the LDH/MDH superfamily. MDH type 2 family.</text>
</comment>
<name>A0DLG4_PARTE</name>
<dbReference type="AlphaFoldDB" id="A0DLG4"/>
<dbReference type="InterPro" id="IPR001236">
    <property type="entry name" value="Lactate/malate_DH_N"/>
</dbReference>
<dbReference type="KEGG" id="ptm:GSPATT00018198001"/>
<evidence type="ECO:0000259" key="8">
    <source>
        <dbReference type="Pfam" id="PF02866"/>
    </source>
</evidence>
<dbReference type="FunCoup" id="A0DLG4">
    <property type="interactions" value="31"/>
</dbReference>
<dbReference type="InParanoid" id="A0DLG4"/>
<dbReference type="SUPFAM" id="SSF56327">
    <property type="entry name" value="LDH C-terminal domain-like"/>
    <property type="match status" value="1"/>
</dbReference>
<dbReference type="OMA" id="ILIGGWP"/>
<dbReference type="SUPFAM" id="SSF51735">
    <property type="entry name" value="NAD(P)-binding Rossmann-fold domains"/>
    <property type="match status" value="1"/>
</dbReference>
<dbReference type="GO" id="GO:0006099">
    <property type="term" value="P:tricarboxylic acid cycle"/>
    <property type="evidence" value="ECO:0000318"/>
    <property type="project" value="GO_Central"/>
</dbReference>
<evidence type="ECO:0000256" key="6">
    <source>
        <dbReference type="RuleBase" id="RU003405"/>
    </source>
</evidence>
<sequence>MQQIQKQIKYPNMQKYLQKAITNQLTRASMAHFGQQLKPPVLLVKSDILQFSELPAVKCQDQINQSSLHLASIYSFAMSALNGVVMEIQDCAFPLVQGIVATDNQAVGFKDVNYALMVGAKPRGPGMERGDLLKDNGKIFTETGKYINDHASRDIKVVVVGNPCNTNCLILANQIKDIPKENFTAMTRLDHNRAQHQLADKLGVHTSDIRKIAIFGNHSPTMVPYIDQMTAKNHKATVDQQWVTQTFIPTVQQRGAEIIKARKLSSAASAGNAAMNHITTWVNGTAEGDYTSMAIPSDGSYGVPKGLIFSFPVTVKNGKYSIVQGLPITPFYQGLLDKTIKELVDERNAVDHLLK</sequence>
<evidence type="ECO:0000259" key="7">
    <source>
        <dbReference type="Pfam" id="PF00056"/>
    </source>
</evidence>
<dbReference type="EC" id="1.1.1.37" evidence="2 6"/>
<dbReference type="Pfam" id="PF00056">
    <property type="entry name" value="Ldh_1_N"/>
    <property type="match status" value="1"/>
</dbReference>
<dbReference type="HOGENOM" id="CLU_040727_2_0_1"/>
<dbReference type="Gene3D" id="3.40.50.720">
    <property type="entry name" value="NAD(P)-binding Rossmann-like Domain"/>
    <property type="match status" value="1"/>
</dbReference>
<dbReference type="EMBL" id="CT868485">
    <property type="protein sequence ID" value="CAK83881.1"/>
    <property type="molecule type" value="Genomic_DNA"/>
</dbReference>
<dbReference type="InterPro" id="IPR001252">
    <property type="entry name" value="Malate_DH_AS"/>
</dbReference>
<dbReference type="OrthoDB" id="4069699at2759"/>
<dbReference type="GeneID" id="5037063"/>
<evidence type="ECO:0000256" key="1">
    <source>
        <dbReference type="ARBA" id="ARBA00009613"/>
    </source>
</evidence>
<evidence type="ECO:0000256" key="5">
    <source>
        <dbReference type="RuleBase" id="RU003369"/>
    </source>
</evidence>
<dbReference type="Gene3D" id="3.90.110.10">
    <property type="entry name" value="Lactate dehydrogenase/glycoside hydrolase, family 4, C-terminal"/>
    <property type="match status" value="1"/>
</dbReference>
<dbReference type="GO" id="GO:0006108">
    <property type="term" value="P:malate metabolic process"/>
    <property type="evidence" value="ECO:0000318"/>
    <property type="project" value="GO_Central"/>
</dbReference>
<evidence type="ECO:0000313" key="10">
    <source>
        <dbReference type="Proteomes" id="UP000000600"/>
    </source>
</evidence>
<dbReference type="InterPro" id="IPR036291">
    <property type="entry name" value="NAD(P)-bd_dom_sf"/>
</dbReference>
<dbReference type="Proteomes" id="UP000000600">
    <property type="component" value="Unassembled WGS sequence"/>
</dbReference>
<organism evidence="9 10">
    <name type="scientific">Paramecium tetraurelia</name>
    <dbReference type="NCBI Taxonomy" id="5888"/>
    <lineage>
        <taxon>Eukaryota</taxon>
        <taxon>Sar</taxon>
        <taxon>Alveolata</taxon>
        <taxon>Ciliophora</taxon>
        <taxon>Intramacronucleata</taxon>
        <taxon>Oligohymenophorea</taxon>
        <taxon>Peniculida</taxon>
        <taxon>Parameciidae</taxon>
        <taxon>Paramecium</taxon>
    </lineage>
</organism>
<dbReference type="NCBIfam" id="TIGR01759">
    <property type="entry name" value="MalateDH-SF1"/>
    <property type="match status" value="1"/>
</dbReference>
<dbReference type="InterPro" id="IPR010945">
    <property type="entry name" value="Malate_DH_type2"/>
</dbReference>